<evidence type="ECO:0000313" key="1">
    <source>
        <dbReference type="EMBL" id="GGW72384.1"/>
    </source>
</evidence>
<evidence type="ECO:0008006" key="3">
    <source>
        <dbReference type="Google" id="ProtNLM"/>
    </source>
</evidence>
<evidence type="ECO:0000313" key="2">
    <source>
        <dbReference type="Proteomes" id="UP000634667"/>
    </source>
</evidence>
<dbReference type="NCBIfam" id="TIGR03187">
    <property type="entry name" value="DGQHR"/>
    <property type="match status" value="1"/>
</dbReference>
<reference evidence="2" key="1">
    <citation type="journal article" date="2019" name="Int. J. Syst. Evol. Microbiol.">
        <title>The Global Catalogue of Microorganisms (GCM) 10K type strain sequencing project: providing services to taxonomists for standard genome sequencing and annotation.</title>
        <authorList>
            <consortium name="The Broad Institute Genomics Platform"/>
            <consortium name="The Broad Institute Genome Sequencing Center for Infectious Disease"/>
            <person name="Wu L."/>
            <person name="Ma J."/>
        </authorList>
    </citation>
    <scope>NUCLEOTIDE SEQUENCE [LARGE SCALE GENOMIC DNA]</scope>
    <source>
        <strain evidence="2">KCTC 23723</strain>
    </source>
</reference>
<dbReference type="NCBIfam" id="NF041060">
    <property type="entry name" value="DpdB"/>
    <property type="match status" value="1"/>
</dbReference>
<comment type="caution">
    <text evidence="1">The sequence shown here is derived from an EMBL/GenBank/DDBJ whole genome shotgun (WGS) entry which is preliminary data.</text>
</comment>
<dbReference type="RefSeq" id="WP_189484115.1">
    <property type="nucleotide sequence ID" value="NZ_BMYR01000016.1"/>
</dbReference>
<dbReference type="InterPro" id="IPR017601">
    <property type="entry name" value="DGQHR-contain_dom"/>
</dbReference>
<protein>
    <recommendedName>
        <fullName evidence="3">DGQHR domain-containing protein</fullName>
    </recommendedName>
</protein>
<accession>A0ABQ2WSZ4</accession>
<dbReference type="Proteomes" id="UP000634667">
    <property type="component" value="Unassembled WGS sequence"/>
</dbReference>
<proteinExistence type="predicted"/>
<name>A0ABQ2WSZ4_9ALTE</name>
<sequence length="364" mass="41821">MKILKVPALKIIQGPNRELYSFALKGKDIHSVAAISRVKREENHLAGYQRPEVSSHINEIKSYLESANPMIPNAIVIAFDERVTFKPLSEDGTFGEIHIPLIDGDNIKPGWVVDGQQRAAALREANCGEFQMPISAFITNDTQEQREQFILVNSTKPLPKGLIYELLPFTDTKLARPLQKKRFPARLLDELNYHPDSPMNRMIKTATNPNGKIKDNSILKLIESSLAEGALYRFRDAKNGEGDIDAMFQLMCNYWSAVSQVFPEAWNVNPKESRLMHGAGISSMGHLMDAIYDRYHSEEHEDIVSINQFKHDLELLKPYCKWTNGYWDFGTDQKVKWNELQNISKDLQNLTNFLLRKYRNEVWR</sequence>
<dbReference type="EMBL" id="BMYR01000016">
    <property type="protein sequence ID" value="GGW72384.1"/>
    <property type="molecule type" value="Genomic_DNA"/>
</dbReference>
<organism evidence="1 2">
    <name type="scientific">Alishewanella tabrizica</name>
    <dbReference type="NCBI Taxonomy" id="671278"/>
    <lineage>
        <taxon>Bacteria</taxon>
        <taxon>Pseudomonadati</taxon>
        <taxon>Pseudomonadota</taxon>
        <taxon>Gammaproteobacteria</taxon>
        <taxon>Alteromonadales</taxon>
        <taxon>Alteromonadaceae</taxon>
        <taxon>Alishewanella</taxon>
    </lineage>
</organism>
<gene>
    <name evidence="1" type="ORF">GCM10008111_30620</name>
</gene>
<keyword evidence="2" id="KW-1185">Reference proteome</keyword>
<dbReference type="CDD" id="cd16413">
    <property type="entry name" value="DGQHR_domain"/>
    <property type="match status" value="1"/>
</dbReference>
<dbReference type="InterPro" id="IPR017642">
    <property type="entry name" value="DNA_S_mod_DndB"/>
</dbReference>
<dbReference type="Pfam" id="PF14072">
    <property type="entry name" value="DndB"/>
    <property type="match status" value="1"/>
</dbReference>